<gene>
    <name evidence="1" type="ORF">RIF29_17521</name>
</gene>
<reference evidence="1 2" key="1">
    <citation type="submission" date="2024-01" db="EMBL/GenBank/DDBJ databases">
        <title>The genomes of 5 underutilized Papilionoideae crops provide insights into root nodulation and disease resistanc.</title>
        <authorList>
            <person name="Yuan L."/>
        </authorList>
    </citation>
    <scope>NUCLEOTIDE SEQUENCE [LARGE SCALE GENOMIC DNA]</scope>
    <source>
        <strain evidence="1">ZHUSHIDOU_FW_LH</strain>
        <tissue evidence="1">Leaf</tissue>
    </source>
</reference>
<dbReference type="EMBL" id="JAYWIO010000003">
    <property type="protein sequence ID" value="KAK7276382.1"/>
    <property type="molecule type" value="Genomic_DNA"/>
</dbReference>
<comment type="caution">
    <text evidence="1">The sequence shown here is derived from an EMBL/GenBank/DDBJ whole genome shotgun (WGS) entry which is preliminary data.</text>
</comment>
<evidence type="ECO:0000313" key="1">
    <source>
        <dbReference type="EMBL" id="KAK7276382.1"/>
    </source>
</evidence>
<dbReference type="Proteomes" id="UP001372338">
    <property type="component" value="Unassembled WGS sequence"/>
</dbReference>
<sequence>MGLEMMAAQWCIGEEVEGKRVERMLCEKYMANLAEAHWEFGSKGLKTQKPIGYPQNPNFWPLYKPLIPLPASPLAAVVHFLSLSLSQTLTL</sequence>
<protein>
    <submittedName>
        <fullName evidence="1">Uncharacterized protein</fullName>
    </submittedName>
</protein>
<keyword evidence="2" id="KW-1185">Reference proteome</keyword>
<proteinExistence type="predicted"/>
<accession>A0AAN9IEM0</accession>
<name>A0AAN9IEM0_CROPI</name>
<organism evidence="1 2">
    <name type="scientific">Crotalaria pallida</name>
    <name type="common">Smooth rattlebox</name>
    <name type="synonym">Crotalaria striata</name>
    <dbReference type="NCBI Taxonomy" id="3830"/>
    <lineage>
        <taxon>Eukaryota</taxon>
        <taxon>Viridiplantae</taxon>
        <taxon>Streptophyta</taxon>
        <taxon>Embryophyta</taxon>
        <taxon>Tracheophyta</taxon>
        <taxon>Spermatophyta</taxon>
        <taxon>Magnoliopsida</taxon>
        <taxon>eudicotyledons</taxon>
        <taxon>Gunneridae</taxon>
        <taxon>Pentapetalae</taxon>
        <taxon>rosids</taxon>
        <taxon>fabids</taxon>
        <taxon>Fabales</taxon>
        <taxon>Fabaceae</taxon>
        <taxon>Papilionoideae</taxon>
        <taxon>50 kb inversion clade</taxon>
        <taxon>genistoids sensu lato</taxon>
        <taxon>core genistoids</taxon>
        <taxon>Crotalarieae</taxon>
        <taxon>Crotalaria</taxon>
    </lineage>
</organism>
<evidence type="ECO:0000313" key="2">
    <source>
        <dbReference type="Proteomes" id="UP001372338"/>
    </source>
</evidence>
<dbReference type="AlphaFoldDB" id="A0AAN9IEM0"/>